<dbReference type="EMBL" id="GL385404">
    <property type="protein sequence ID" value="EJT69609.1"/>
    <property type="molecule type" value="Genomic_DNA"/>
</dbReference>
<evidence type="ECO:0000259" key="1">
    <source>
        <dbReference type="Pfam" id="PF12697"/>
    </source>
</evidence>
<dbReference type="SUPFAM" id="SSF53474">
    <property type="entry name" value="alpha/beta-Hydrolases"/>
    <property type="match status" value="1"/>
</dbReference>
<accession>J3PI97</accession>
<reference evidence="2" key="3">
    <citation type="submission" date="2010-09" db="EMBL/GenBank/DDBJ databases">
        <title>Annotation of Gaeumannomyces graminis var. tritici R3-111a-1.</title>
        <authorList>
            <consortium name="The Broad Institute Genome Sequencing Platform"/>
            <person name="Ma L.-J."/>
            <person name="Dead R."/>
            <person name="Young S.K."/>
            <person name="Zeng Q."/>
            <person name="Gargeya S."/>
            <person name="Fitzgerald M."/>
            <person name="Haas B."/>
            <person name="Abouelleil A."/>
            <person name="Alvarado L."/>
            <person name="Arachchi H.M."/>
            <person name="Berlin A."/>
            <person name="Brown A."/>
            <person name="Chapman S.B."/>
            <person name="Chen Z."/>
            <person name="Dunbar C."/>
            <person name="Freedman E."/>
            <person name="Gearin G."/>
            <person name="Gellesch M."/>
            <person name="Goldberg J."/>
            <person name="Griggs A."/>
            <person name="Gujja S."/>
            <person name="Heiman D."/>
            <person name="Howarth C."/>
            <person name="Larson L."/>
            <person name="Lui A."/>
            <person name="MacDonald P.J.P."/>
            <person name="Mehta T."/>
            <person name="Montmayeur A."/>
            <person name="Murphy C."/>
            <person name="Neiman D."/>
            <person name="Pearson M."/>
            <person name="Priest M."/>
            <person name="Roberts A."/>
            <person name="Saif S."/>
            <person name="Shea T."/>
            <person name="Shenoy N."/>
            <person name="Sisk P."/>
            <person name="Stolte C."/>
            <person name="Sykes S."/>
            <person name="Yandava C."/>
            <person name="Wortman J."/>
            <person name="Nusbaum C."/>
            <person name="Birren B."/>
        </authorList>
    </citation>
    <scope>NUCLEOTIDE SEQUENCE</scope>
    <source>
        <strain evidence="2">R3-111a-1</strain>
    </source>
</reference>
<dbReference type="Gene3D" id="3.40.50.1820">
    <property type="entry name" value="alpha/beta hydrolase"/>
    <property type="match status" value="1"/>
</dbReference>
<dbReference type="VEuPathDB" id="FungiDB:GGTG_13225"/>
<gene>
    <name evidence="3" type="primary">20353683</name>
    <name evidence="2" type="ORF">GGTG_13225</name>
</gene>
<dbReference type="GeneID" id="20353683"/>
<dbReference type="Proteomes" id="UP000006039">
    <property type="component" value="Unassembled WGS sequence"/>
</dbReference>
<dbReference type="InterPro" id="IPR000073">
    <property type="entry name" value="AB_hydrolase_1"/>
</dbReference>
<evidence type="ECO:0000313" key="4">
    <source>
        <dbReference type="Proteomes" id="UP000006039"/>
    </source>
</evidence>
<reference evidence="4" key="1">
    <citation type="submission" date="2010-07" db="EMBL/GenBank/DDBJ databases">
        <title>The genome sequence of Gaeumannomyces graminis var. tritici strain R3-111a-1.</title>
        <authorList>
            <consortium name="The Broad Institute Genome Sequencing Platform"/>
            <person name="Ma L.-J."/>
            <person name="Dead R."/>
            <person name="Young S."/>
            <person name="Zeng Q."/>
            <person name="Koehrsen M."/>
            <person name="Alvarado L."/>
            <person name="Berlin A."/>
            <person name="Chapman S.B."/>
            <person name="Chen Z."/>
            <person name="Freedman E."/>
            <person name="Gellesch M."/>
            <person name="Goldberg J."/>
            <person name="Griggs A."/>
            <person name="Gujja S."/>
            <person name="Heilman E.R."/>
            <person name="Heiman D."/>
            <person name="Hepburn T."/>
            <person name="Howarth C."/>
            <person name="Jen D."/>
            <person name="Larson L."/>
            <person name="Mehta T."/>
            <person name="Neiman D."/>
            <person name="Pearson M."/>
            <person name="Roberts A."/>
            <person name="Saif S."/>
            <person name="Shea T."/>
            <person name="Shenoy N."/>
            <person name="Sisk P."/>
            <person name="Stolte C."/>
            <person name="Sykes S."/>
            <person name="Walk T."/>
            <person name="White J."/>
            <person name="Yandava C."/>
            <person name="Haas B."/>
            <person name="Nusbaum C."/>
            <person name="Birren B."/>
        </authorList>
    </citation>
    <scope>NUCLEOTIDE SEQUENCE [LARGE SCALE GENOMIC DNA]</scope>
    <source>
        <strain evidence="4">R3-111a-1</strain>
    </source>
</reference>
<evidence type="ECO:0000313" key="3">
    <source>
        <dbReference type="EnsemblFungi" id="EJT69609"/>
    </source>
</evidence>
<dbReference type="eggNOG" id="ENOG502RQNG">
    <property type="taxonomic scope" value="Eukaryota"/>
</dbReference>
<dbReference type="AlphaFoldDB" id="J3PI97"/>
<reference evidence="3" key="5">
    <citation type="submission" date="2018-04" db="UniProtKB">
        <authorList>
            <consortium name="EnsemblFungi"/>
        </authorList>
    </citation>
    <scope>IDENTIFICATION</scope>
    <source>
        <strain evidence="3">R3-111a-1</strain>
    </source>
</reference>
<feature type="domain" description="AB hydrolase-1" evidence="1">
    <location>
        <begin position="5"/>
        <end position="253"/>
    </location>
</feature>
<proteinExistence type="predicted"/>
<organism evidence="2">
    <name type="scientific">Gaeumannomyces tritici (strain R3-111a-1)</name>
    <name type="common">Wheat and barley take-all root rot fungus</name>
    <name type="synonym">Gaeumannomyces graminis var. tritici</name>
    <dbReference type="NCBI Taxonomy" id="644352"/>
    <lineage>
        <taxon>Eukaryota</taxon>
        <taxon>Fungi</taxon>
        <taxon>Dikarya</taxon>
        <taxon>Ascomycota</taxon>
        <taxon>Pezizomycotina</taxon>
        <taxon>Sordariomycetes</taxon>
        <taxon>Sordariomycetidae</taxon>
        <taxon>Magnaporthales</taxon>
        <taxon>Magnaporthaceae</taxon>
        <taxon>Gaeumannomyces</taxon>
    </lineage>
</organism>
<dbReference type="OrthoDB" id="1263307at2759"/>
<dbReference type="STRING" id="644352.J3PI97"/>
<protein>
    <recommendedName>
        <fullName evidence="1">AB hydrolase-1 domain-containing protein</fullName>
    </recommendedName>
</protein>
<sequence>MKPAFVIVHGLTFPPPTFDRLRNALEGAGYDVAIPRMPSVGEGVIGATMATEVAAVRAAMAPALEAGKDIVLMGHSYGGIIITPTALGYTKTEREAQGLEGGVKAVVYLEAFAGWERGKYPMDVVFGSGSGIPEMFKPLVIDGKPTDNIPVPKSPTDMEKQASQFLFFNTCTPEDTEWCMGLLESMSLGAALEKTEVVPADLKASLTYIVGEKDNAMQPAIAERFVAGTPGMKEVRMDTGHAPFVSHVDELAKILEGIAQE</sequence>
<reference evidence="3" key="4">
    <citation type="journal article" date="2015" name="G3 (Bethesda)">
        <title>Genome sequences of three phytopathogenic species of the Magnaporthaceae family of fungi.</title>
        <authorList>
            <person name="Okagaki L.H."/>
            <person name="Nunes C.C."/>
            <person name="Sailsbery J."/>
            <person name="Clay B."/>
            <person name="Brown D."/>
            <person name="John T."/>
            <person name="Oh Y."/>
            <person name="Young N."/>
            <person name="Fitzgerald M."/>
            <person name="Haas B.J."/>
            <person name="Zeng Q."/>
            <person name="Young S."/>
            <person name="Adiconis X."/>
            <person name="Fan L."/>
            <person name="Levin J.Z."/>
            <person name="Mitchell T.K."/>
            <person name="Okubara P.A."/>
            <person name="Farman M.L."/>
            <person name="Kohn L.M."/>
            <person name="Birren B."/>
            <person name="Ma L.-J."/>
            <person name="Dean R.A."/>
        </authorList>
    </citation>
    <scope>NUCLEOTIDE SEQUENCE</scope>
    <source>
        <strain evidence="3">R3-111a-1</strain>
    </source>
</reference>
<dbReference type="PANTHER" id="PTHR37017">
    <property type="entry name" value="AB HYDROLASE-1 DOMAIN-CONTAINING PROTEIN-RELATED"/>
    <property type="match status" value="1"/>
</dbReference>
<reference evidence="2" key="2">
    <citation type="submission" date="2010-07" db="EMBL/GenBank/DDBJ databases">
        <authorList>
            <consortium name="The Broad Institute Genome Sequencing Platform"/>
            <consortium name="Broad Institute Genome Sequencing Center for Infectious Disease"/>
            <person name="Ma L.-J."/>
            <person name="Dead R."/>
            <person name="Young S."/>
            <person name="Zeng Q."/>
            <person name="Koehrsen M."/>
            <person name="Alvarado L."/>
            <person name="Berlin A."/>
            <person name="Chapman S.B."/>
            <person name="Chen Z."/>
            <person name="Freedman E."/>
            <person name="Gellesch M."/>
            <person name="Goldberg J."/>
            <person name="Griggs A."/>
            <person name="Gujja S."/>
            <person name="Heilman E.R."/>
            <person name="Heiman D."/>
            <person name="Hepburn T."/>
            <person name="Howarth C."/>
            <person name="Jen D."/>
            <person name="Larson L."/>
            <person name="Mehta T."/>
            <person name="Neiman D."/>
            <person name="Pearson M."/>
            <person name="Roberts A."/>
            <person name="Saif S."/>
            <person name="Shea T."/>
            <person name="Shenoy N."/>
            <person name="Sisk P."/>
            <person name="Stolte C."/>
            <person name="Sykes S."/>
            <person name="Walk T."/>
            <person name="White J."/>
            <person name="Yandava C."/>
            <person name="Haas B."/>
            <person name="Nusbaum C."/>
            <person name="Birren B."/>
        </authorList>
    </citation>
    <scope>NUCLEOTIDE SEQUENCE</scope>
    <source>
        <strain evidence="2">R3-111a-1</strain>
    </source>
</reference>
<dbReference type="RefSeq" id="XP_009229394.1">
    <property type="nucleotide sequence ID" value="XM_009231130.1"/>
</dbReference>
<name>J3PI97_GAET3</name>
<dbReference type="Pfam" id="PF12697">
    <property type="entry name" value="Abhydrolase_6"/>
    <property type="match status" value="1"/>
</dbReference>
<keyword evidence="4" id="KW-1185">Reference proteome</keyword>
<dbReference type="EnsemblFungi" id="EJT69609">
    <property type="protein sequence ID" value="EJT69609"/>
    <property type="gene ID" value="GGTG_13225"/>
</dbReference>
<dbReference type="InterPro" id="IPR052897">
    <property type="entry name" value="Sec-Metab_Biosynth_Hydrolase"/>
</dbReference>
<dbReference type="InterPro" id="IPR029058">
    <property type="entry name" value="AB_hydrolase_fold"/>
</dbReference>
<dbReference type="PANTHER" id="PTHR37017:SF13">
    <property type="entry name" value="AB HYDROLASE-1 DOMAIN-CONTAINING PROTEIN"/>
    <property type="match status" value="1"/>
</dbReference>
<evidence type="ECO:0000313" key="2">
    <source>
        <dbReference type="EMBL" id="EJT69609.1"/>
    </source>
</evidence>
<dbReference type="HOGENOM" id="CLU_046066_1_2_1"/>